<dbReference type="GO" id="GO:0000166">
    <property type="term" value="F:nucleotide binding"/>
    <property type="evidence" value="ECO:0007669"/>
    <property type="project" value="UniProtKB-KW"/>
</dbReference>
<dbReference type="Gene3D" id="3.30.460.10">
    <property type="entry name" value="Beta Polymerase, domain 2"/>
    <property type="match status" value="1"/>
</dbReference>
<keyword evidence="5 12" id="KW-0548">Nucleotidyltransferase</keyword>
<evidence type="ECO:0000259" key="10">
    <source>
        <dbReference type="Pfam" id="PF01743"/>
    </source>
</evidence>
<dbReference type="InterPro" id="IPR032828">
    <property type="entry name" value="PolyA_RNA-bd"/>
</dbReference>
<dbReference type="PANTHER" id="PTHR47788">
    <property type="entry name" value="POLYA POLYMERASE"/>
    <property type="match status" value="1"/>
</dbReference>
<dbReference type="Pfam" id="PF12627">
    <property type="entry name" value="PolyA_pol_RNAbd"/>
    <property type="match status" value="1"/>
</dbReference>
<keyword evidence="4" id="KW-0819">tRNA processing</keyword>
<dbReference type="GO" id="GO:0004810">
    <property type="term" value="F:CCA tRNA nucleotidyltransferase activity"/>
    <property type="evidence" value="ECO:0007669"/>
    <property type="project" value="UniProtKB-EC"/>
</dbReference>
<evidence type="ECO:0000256" key="4">
    <source>
        <dbReference type="ARBA" id="ARBA00022694"/>
    </source>
</evidence>
<dbReference type="GO" id="GO:0000049">
    <property type="term" value="F:tRNA binding"/>
    <property type="evidence" value="ECO:0007669"/>
    <property type="project" value="UniProtKB-KW"/>
</dbReference>
<dbReference type="Pfam" id="PF01743">
    <property type="entry name" value="PolyA_pol"/>
    <property type="match status" value="1"/>
</dbReference>
<evidence type="ECO:0000256" key="2">
    <source>
        <dbReference type="ARBA" id="ARBA00022555"/>
    </source>
</evidence>
<comment type="cofactor">
    <cofactor evidence="1">
        <name>Mg(2+)</name>
        <dbReference type="ChEBI" id="CHEBI:18420"/>
    </cofactor>
</comment>
<evidence type="ECO:0000256" key="6">
    <source>
        <dbReference type="ARBA" id="ARBA00022723"/>
    </source>
</evidence>
<name>A0A3B1BY64_9ZZZZ</name>
<proteinExistence type="predicted"/>
<evidence type="ECO:0000256" key="7">
    <source>
        <dbReference type="ARBA" id="ARBA00022741"/>
    </source>
</evidence>
<dbReference type="EC" id="2.7.7.72" evidence="12"/>
<dbReference type="AlphaFoldDB" id="A0A3B1BY64"/>
<dbReference type="GO" id="GO:0046872">
    <property type="term" value="F:metal ion binding"/>
    <property type="evidence" value="ECO:0007669"/>
    <property type="project" value="UniProtKB-KW"/>
</dbReference>
<sequence>MANKNGYTAYVAGGFVRDLLLRISNTDIDIVIEGDGIDFAKKLAVRLNGHSKPHKKFKTAVVVMPDGYKIDVATARIEYYEHPAALPTVEMSAIRNDLYRRDFSINAMAIRLNGAKPYALFDFFGGQADLKDHAIRVLHNLSFVEDPTRVFRAVRFEGRYGFTIGKQTLNLVKSAVDAQLFNRLSESRTFAELKLIFKERRPVRALLRLKELGLLRFIHPALALDKQSKELMDNCEDLLAWHTLTFPAENIEAWLLRFMAAIDRLKDEQISQMAVTFLTSAKIINRIIEDRKLEKIASETIYKKGPNVTSSTLYEVFTPIGTERLLLTAAKDRDGVIKEAVTTFLTKLTDIKPMINGQDLINLGATPSPGMKNVLKQLLHAQIDLKITTREEAEKMAKELLLQGNLR</sequence>
<dbReference type="SUPFAM" id="SSF81891">
    <property type="entry name" value="Poly A polymerase C-terminal region-like"/>
    <property type="match status" value="1"/>
</dbReference>
<dbReference type="CDD" id="cd05398">
    <property type="entry name" value="NT_ClassII-CCAase"/>
    <property type="match status" value="1"/>
</dbReference>
<evidence type="ECO:0000256" key="8">
    <source>
        <dbReference type="ARBA" id="ARBA00022842"/>
    </source>
</evidence>
<feature type="domain" description="tRNA nucleotidyltransferase/poly(A) polymerase RNA and SrmB- binding" evidence="11">
    <location>
        <begin position="161"/>
        <end position="223"/>
    </location>
</feature>
<protein>
    <submittedName>
        <fullName evidence="12">tRNA nucleotidyltransferase, A-adding</fullName>
        <ecNumber evidence="12">2.7.7.72</ecNumber>
    </submittedName>
</protein>
<feature type="domain" description="Poly A polymerase head" evidence="10">
    <location>
        <begin position="9"/>
        <end position="136"/>
    </location>
</feature>
<dbReference type="InterPro" id="IPR043519">
    <property type="entry name" value="NT_sf"/>
</dbReference>
<dbReference type="GO" id="GO:0008033">
    <property type="term" value="P:tRNA processing"/>
    <property type="evidence" value="ECO:0007669"/>
    <property type="project" value="UniProtKB-KW"/>
</dbReference>
<evidence type="ECO:0000313" key="12">
    <source>
        <dbReference type="EMBL" id="VAX23266.1"/>
    </source>
</evidence>
<keyword evidence="7" id="KW-0547">Nucleotide-binding</keyword>
<dbReference type="EMBL" id="UOGC01000150">
    <property type="protein sequence ID" value="VAX23266.1"/>
    <property type="molecule type" value="Genomic_DNA"/>
</dbReference>
<keyword evidence="6" id="KW-0479">Metal-binding</keyword>
<accession>A0A3B1BY64</accession>
<keyword evidence="2" id="KW-0820">tRNA-binding</keyword>
<evidence type="ECO:0000259" key="11">
    <source>
        <dbReference type="Pfam" id="PF12627"/>
    </source>
</evidence>
<organism evidence="12">
    <name type="scientific">hydrothermal vent metagenome</name>
    <dbReference type="NCBI Taxonomy" id="652676"/>
    <lineage>
        <taxon>unclassified sequences</taxon>
        <taxon>metagenomes</taxon>
        <taxon>ecological metagenomes</taxon>
    </lineage>
</organism>
<keyword evidence="9" id="KW-0694">RNA-binding</keyword>
<keyword evidence="3 12" id="KW-0808">Transferase</keyword>
<evidence type="ECO:0000256" key="3">
    <source>
        <dbReference type="ARBA" id="ARBA00022679"/>
    </source>
</evidence>
<dbReference type="SUPFAM" id="SSF81301">
    <property type="entry name" value="Nucleotidyltransferase"/>
    <property type="match status" value="1"/>
</dbReference>
<dbReference type="InterPro" id="IPR002646">
    <property type="entry name" value="PolA_pol_head_dom"/>
</dbReference>
<dbReference type="Gene3D" id="1.10.3090.10">
    <property type="entry name" value="cca-adding enzyme, domain 2"/>
    <property type="match status" value="1"/>
</dbReference>
<evidence type="ECO:0000256" key="5">
    <source>
        <dbReference type="ARBA" id="ARBA00022695"/>
    </source>
</evidence>
<evidence type="ECO:0000256" key="1">
    <source>
        <dbReference type="ARBA" id="ARBA00001946"/>
    </source>
</evidence>
<dbReference type="PANTHER" id="PTHR47788:SF1">
    <property type="entry name" value="A-ADDING TRNA NUCLEOTIDYLTRANSFERASE"/>
    <property type="match status" value="1"/>
</dbReference>
<reference evidence="12" key="1">
    <citation type="submission" date="2018-06" db="EMBL/GenBank/DDBJ databases">
        <authorList>
            <person name="Zhirakovskaya E."/>
        </authorList>
    </citation>
    <scope>NUCLEOTIDE SEQUENCE</scope>
</reference>
<evidence type="ECO:0000256" key="9">
    <source>
        <dbReference type="ARBA" id="ARBA00022884"/>
    </source>
</evidence>
<gene>
    <name evidence="12" type="ORF">MNBD_NITROSPINAE01-1127</name>
</gene>
<keyword evidence="8" id="KW-0460">Magnesium</keyword>
<dbReference type="InterPro" id="IPR052390">
    <property type="entry name" value="tRNA_nt/polyA_polymerase"/>
</dbReference>